<dbReference type="STRING" id="1291743.LOSG293_330090"/>
<dbReference type="PROSITE" id="PS51186">
    <property type="entry name" value="GNAT"/>
    <property type="match status" value="1"/>
</dbReference>
<proteinExistence type="predicted"/>
<name>A0A081BKC3_9LACO</name>
<dbReference type="GO" id="GO:0016747">
    <property type="term" value="F:acyltransferase activity, transferring groups other than amino-acyl groups"/>
    <property type="evidence" value="ECO:0007669"/>
    <property type="project" value="InterPro"/>
</dbReference>
<dbReference type="RefSeq" id="WP_034529134.1">
    <property type="nucleotide sequence ID" value="NZ_BBJM01000033.1"/>
</dbReference>
<gene>
    <name evidence="2" type="ORF">LOSG293_330090</name>
</gene>
<keyword evidence="2" id="KW-0808">Transferase</keyword>
<evidence type="ECO:0000313" key="3">
    <source>
        <dbReference type="Proteomes" id="UP000028700"/>
    </source>
</evidence>
<dbReference type="Proteomes" id="UP000028700">
    <property type="component" value="Unassembled WGS sequence"/>
</dbReference>
<keyword evidence="3" id="KW-1185">Reference proteome</keyword>
<sequence>MADEVVIRGAQTSDAEQLLSLMRQLEMETTTIAVDEALPDLTITEEAEQIDLINESPYDQIIVAELEGDLIGIVTLQAVLDESETAELGVGVVKELWNQGLGTALVDEALYWAQTVSQLRRIILTVYAENVAAVHVYQKLGFQTVWVKQEKGQRLIEMKIEY</sequence>
<accession>A0A081BKC3</accession>
<evidence type="ECO:0000313" key="2">
    <source>
        <dbReference type="EMBL" id="GAK48491.1"/>
    </source>
</evidence>
<dbReference type="Gene3D" id="3.40.630.30">
    <property type="match status" value="1"/>
</dbReference>
<dbReference type="EMBL" id="BBJM01000033">
    <property type="protein sequence ID" value="GAK48491.1"/>
    <property type="molecule type" value="Genomic_DNA"/>
</dbReference>
<dbReference type="InterPro" id="IPR016181">
    <property type="entry name" value="Acyl_CoA_acyltransferase"/>
</dbReference>
<dbReference type="OrthoDB" id="948250at2"/>
<organism evidence="2 3">
    <name type="scientific">Secundilactobacillus oryzae JCM 18671</name>
    <dbReference type="NCBI Taxonomy" id="1291743"/>
    <lineage>
        <taxon>Bacteria</taxon>
        <taxon>Bacillati</taxon>
        <taxon>Bacillota</taxon>
        <taxon>Bacilli</taxon>
        <taxon>Lactobacillales</taxon>
        <taxon>Lactobacillaceae</taxon>
        <taxon>Secundilactobacillus</taxon>
    </lineage>
</organism>
<comment type="caution">
    <text evidence="2">The sequence shown here is derived from an EMBL/GenBank/DDBJ whole genome shotgun (WGS) entry which is preliminary data.</text>
</comment>
<dbReference type="InterPro" id="IPR000182">
    <property type="entry name" value="GNAT_dom"/>
</dbReference>
<evidence type="ECO:0000259" key="1">
    <source>
        <dbReference type="PROSITE" id="PS51186"/>
    </source>
</evidence>
<feature type="domain" description="N-acetyltransferase" evidence="1">
    <location>
        <begin position="5"/>
        <end position="162"/>
    </location>
</feature>
<dbReference type="PANTHER" id="PTHR43415:SF3">
    <property type="entry name" value="GNAT-FAMILY ACETYLTRANSFERASE"/>
    <property type="match status" value="1"/>
</dbReference>
<dbReference type="Pfam" id="PF00583">
    <property type="entry name" value="Acetyltransf_1"/>
    <property type="match status" value="1"/>
</dbReference>
<dbReference type="eggNOG" id="COG0456">
    <property type="taxonomic scope" value="Bacteria"/>
</dbReference>
<dbReference type="CDD" id="cd04301">
    <property type="entry name" value="NAT_SF"/>
    <property type="match status" value="1"/>
</dbReference>
<dbReference type="PANTHER" id="PTHR43415">
    <property type="entry name" value="SPERMIDINE N(1)-ACETYLTRANSFERASE"/>
    <property type="match status" value="1"/>
</dbReference>
<reference evidence="2" key="1">
    <citation type="journal article" date="2014" name="Genome Announc.">
        <title>Draft Genome Sequence of Lactobacillus oryzae Strain SG293T.</title>
        <authorList>
            <person name="Tanizawa Y."/>
            <person name="Fujisawa T."/>
            <person name="Mochizuki T."/>
            <person name="Kaminuma E."/>
            <person name="Nakamura Y."/>
            <person name="Tohno M."/>
        </authorList>
    </citation>
    <scope>NUCLEOTIDE SEQUENCE [LARGE SCALE GENOMIC DNA]</scope>
    <source>
        <strain evidence="2">SG293</strain>
    </source>
</reference>
<dbReference type="SUPFAM" id="SSF55729">
    <property type="entry name" value="Acyl-CoA N-acyltransferases (Nat)"/>
    <property type="match status" value="1"/>
</dbReference>
<protein>
    <submittedName>
        <fullName evidence="2">Acetyltransferase</fullName>
    </submittedName>
</protein>
<dbReference type="AlphaFoldDB" id="A0A081BKC3"/>